<feature type="non-terminal residue" evidence="1">
    <location>
        <position position="1"/>
    </location>
</feature>
<accession>A0A392UI01</accession>
<keyword evidence="2" id="KW-1185">Reference proteome</keyword>
<evidence type="ECO:0000313" key="1">
    <source>
        <dbReference type="EMBL" id="MCI73191.1"/>
    </source>
</evidence>
<evidence type="ECO:0000313" key="2">
    <source>
        <dbReference type="Proteomes" id="UP000265520"/>
    </source>
</evidence>
<dbReference type="AlphaFoldDB" id="A0A392UI01"/>
<reference evidence="1 2" key="1">
    <citation type="journal article" date="2018" name="Front. Plant Sci.">
        <title>Red Clover (Trifolium pratense) and Zigzag Clover (T. medium) - A Picture of Genomic Similarities and Differences.</title>
        <authorList>
            <person name="Dluhosova J."/>
            <person name="Istvanek J."/>
            <person name="Nedelnik J."/>
            <person name="Repkova J."/>
        </authorList>
    </citation>
    <scope>NUCLEOTIDE SEQUENCE [LARGE SCALE GENOMIC DNA]</scope>
    <source>
        <strain evidence="2">cv. 10/8</strain>
        <tissue evidence="1">Leaf</tissue>
    </source>
</reference>
<dbReference type="Proteomes" id="UP000265520">
    <property type="component" value="Unassembled WGS sequence"/>
</dbReference>
<sequence>DCIFSKLDWLIFTNWLNASSKGDGFRGC</sequence>
<proteinExistence type="predicted"/>
<comment type="caution">
    <text evidence="1">The sequence shown here is derived from an EMBL/GenBank/DDBJ whole genome shotgun (WGS) entry which is preliminary data.</text>
</comment>
<dbReference type="EMBL" id="LXQA010832959">
    <property type="protein sequence ID" value="MCI73191.1"/>
    <property type="molecule type" value="Genomic_DNA"/>
</dbReference>
<protein>
    <submittedName>
        <fullName evidence="1">Uncharacterized protein</fullName>
    </submittedName>
</protein>
<name>A0A392UI01_9FABA</name>
<organism evidence="1 2">
    <name type="scientific">Trifolium medium</name>
    <dbReference type="NCBI Taxonomy" id="97028"/>
    <lineage>
        <taxon>Eukaryota</taxon>
        <taxon>Viridiplantae</taxon>
        <taxon>Streptophyta</taxon>
        <taxon>Embryophyta</taxon>
        <taxon>Tracheophyta</taxon>
        <taxon>Spermatophyta</taxon>
        <taxon>Magnoliopsida</taxon>
        <taxon>eudicotyledons</taxon>
        <taxon>Gunneridae</taxon>
        <taxon>Pentapetalae</taxon>
        <taxon>rosids</taxon>
        <taxon>fabids</taxon>
        <taxon>Fabales</taxon>
        <taxon>Fabaceae</taxon>
        <taxon>Papilionoideae</taxon>
        <taxon>50 kb inversion clade</taxon>
        <taxon>NPAAA clade</taxon>
        <taxon>Hologalegina</taxon>
        <taxon>IRL clade</taxon>
        <taxon>Trifolieae</taxon>
        <taxon>Trifolium</taxon>
    </lineage>
</organism>